<dbReference type="GO" id="GO:0019154">
    <property type="term" value="F:glycolate dehydrogenase activity"/>
    <property type="evidence" value="ECO:0007669"/>
    <property type="project" value="UniProtKB-EC"/>
</dbReference>
<dbReference type="EMBL" id="CDGJ01000122">
    <property type="protein sequence ID" value="CEJ09287.1"/>
    <property type="molecule type" value="Genomic_DNA"/>
</dbReference>
<dbReference type="PANTHER" id="PTHR32479">
    <property type="entry name" value="GLYCOLATE OXIDASE IRON-SULFUR SUBUNIT"/>
    <property type="match status" value="1"/>
</dbReference>
<protein>
    <recommendedName>
        <fullName evidence="6">Glycolate oxidase iron-sulfur subunit</fullName>
        <ecNumber evidence="6">1.1.99.14</ecNumber>
    </recommendedName>
</protein>
<dbReference type="GO" id="GO:0046872">
    <property type="term" value="F:metal ion binding"/>
    <property type="evidence" value="ECO:0007669"/>
    <property type="project" value="UniProtKB-UniRule"/>
</dbReference>
<dbReference type="Pfam" id="PF02754">
    <property type="entry name" value="CCG"/>
    <property type="match status" value="2"/>
</dbReference>
<accession>A0A8S0WKM8</accession>
<dbReference type="EC" id="1.1.99.14" evidence="6"/>
<organism evidence="8">
    <name type="scientific">Acididesulfobacillus acetoxydans</name>
    <dbReference type="NCBI Taxonomy" id="1561005"/>
    <lineage>
        <taxon>Bacteria</taxon>
        <taxon>Bacillati</taxon>
        <taxon>Bacillota</taxon>
        <taxon>Clostridia</taxon>
        <taxon>Eubacteriales</taxon>
        <taxon>Peptococcaceae</taxon>
        <taxon>Acididesulfobacillus</taxon>
    </lineage>
</organism>
<evidence type="ECO:0000256" key="2">
    <source>
        <dbReference type="ARBA" id="ARBA00022723"/>
    </source>
</evidence>
<evidence type="ECO:0000313" key="10">
    <source>
        <dbReference type="Proteomes" id="UP001071230"/>
    </source>
</evidence>
<comment type="function">
    <text evidence="6">Component of a complex that catalyzes the oxidation of glycolate to glyoxylate.</text>
</comment>
<evidence type="ECO:0000313" key="8">
    <source>
        <dbReference type="EMBL" id="CAA7599484.1"/>
    </source>
</evidence>
<reference evidence="8" key="2">
    <citation type="submission" date="2020-01" db="EMBL/GenBank/DDBJ databases">
        <authorList>
            <person name="Hornung B."/>
        </authorList>
    </citation>
    <scope>NUCLEOTIDE SEQUENCE</scope>
    <source>
        <strain evidence="8">PacBioINE</strain>
    </source>
</reference>
<reference evidence="9" key="1">
    <citation type="submission" date="2014-11" db="EMBL/GenBank/DDBJ databases">
        <authorList>
            <person name="Hornung B.V."/>
        </authorList>
    </citation>
    <scope>NUCLEOTIDE SEQUENCE</scope>
    <source>
        <strain evidence="9">INE</strain>
    </source>
</reference>
<dbReference type="GO" id="GO:0051539">
    <property type="term" value="F:4 iron, 4 sulfur cluster binding"/>
    <property type="evidence" value="ECO:0007669"/>
    <property type="project" value="UniProtKB-UniRule"/>
</dbReference>
<dbReference type="RefSeq" id="WP_240983288.1">
    <property type="nucleotide sequence ID" value="NZ_CDGJ01000122.1"/>
</dbReference>
<gene>
    <name evidence="8" type="ORF">DEACI_0107</name>
    <name evidence="9" type="ORF">DEACI_3771</name>
</gene>
<evidence type="ECO:0000256" key="6">
    <source>
        <dbReference type="PIRNR" id="PIRNR000139"/>
    </source>
</evidence>
<proteinExistence type="predicted"/>
<comment type="catalytic activity">
    <reaction evidence="6">
        <text>glycolate + A = glyoxylate + AH2</text>
        <dbReference type="Rhea" id="RHEA:21264"/>
        <dbReference type="ChEBI" id="CHEBI:13193"/>
        <dbReference type="ChEBI" id="CHEBI:17499"/>
        <dbReference type="ChEBI" id="CHEBI:29805"/>
        <dbReference type="ChEBI" id="CHEBI:36655"/>
        <dbReference type="EC" id="1.1.99.14"/>
    </reaction>
</comment>
<evidence type="ECO:0000256" key="1">
    <source>
        <dbReference type="ARBA" id="ARBA00022485"/>
    </source>
</evidence>
<dbReference type="InterPro" id="IPR017900">
    <property type="entry name" value="4Fe4S_Fe_S_CS"/>
</dbReference>
<evidence type="ECO:0000313" key="9">
    <source>
        <dbReference type="EMBL" id="CEJ09287.1"/>
    </source>
</evidence>
<comment type="catalytic activity">
    <reaction evidence="6">
        <text>(R)-lactate + A = pyruvate + AH2</text>
        <dbReference type="Rhea" id="RHEA:15089"/>
        <dbReference type="ChEBI" id="CHEBI:13193"/>
        <dbReference type="ChEBI" id="CHEBI:15361"/>
        <dbReference type="ChEBI" id="CHEBI:16004"/>
        <dbReference type="ChEBI" id="CHEBI:17499"/>
    </reaction>
</comment>
<feature type="domain" description="4Fe-4S ferredoxin-type" evidence="7">
    <location>
        <begin position="55"/>
        <end position="85"/>
    </location>
</feature>
<name>A0A8S0WKM8_9FIRM</name>
<comment type="cofactor">
    <cofactor evidence="6">
        <name>[4Fe-4S] cluster</name>
        <dbReference type="ChEBI" id="CHEBI:49883"/>
    </cofactor>
    <text evidence="6">Binds 2 [4Fe-4S] clusters.</text>
</comment>
<evidence type="ECO:0000256" key="4">
    <source>
        <dbReference type="ARBA" id="ARBA00023004"/>
    </source>
</evidence>
<dbReference type="InterPro" id="IPR004017">
    <property type="entry name" value="Cys_rich_dom"/>
</dbReference>
<dbReference type="PROSITE" id="PS00198">
    <property type="entry name" value="4FE4S_FER_1"/>
    <property type="match status" value="1"/>
</dbReference>
<dbReference type="InterPro" id="IPR009051">
    <property type="entry name" value="Helical_ferredxn"/>
</dbReference>
<evidence type="ECO:0000256" key="3">
    <source>
        <dbReference type="ARBA" id="ARBA00022737"/>
    </source>
</evidence>
<keyword evidence="6" id="KW-0813">Transport</keyword>
<dbReference type="Gene3D" id="1.10.1060.10">
    <property type="entry name" value="Alpha-helical ferredoxin"/>
    <property type="match status" value="1"/>
</dbReference>
<keyword evidence="6" id="KW-0249">Electron transport</keyword>
<dbReference type="PIRSF" id="PIRSF000139">
    <property type="entry name" value="Glc_ox_4Fe-4S"/>
    <property type="match status" value="1"/>
</dbReference>
<keyword evidence="3" id="KW-0677">Repeat</keyword>
<dbReference type="PROSITE" id="PS51379">
    <property type="entry name" value="4FE4S_FER_2"/>
    <property type="match status" value="1"/>
</dbReference>
<evidence type="ECO:0000256" key="5">
    <source>
        <dbReference type="ARBA" id="ARBA00023014"/>
    </source>
</evidence>
<dbReference type="EMBL" id="LR746496">
    <property type="protein sequence ID" value="CAA7599484.1"/>
    <property type="molecule type" value="Genomic_DNA"/>
</dbReference>
<sequence>MGVLNDVYEMLNTCNKCGFCLTACKTYKTDLREPLSPRGRIQLIKKLVDGVIEPDQDYEDAINSCLLCGECAVACPSGVKGNELVLAARRDLKLRHGIKPFAKSFALKTLASPSRLEHGFNFFKGVGKGLLKRIDGLDYFRGVDIRNMPAAEKPFLEQVPEQITVGDPQKKVAFFVGCFLNHSLDGTAHSVVKVLTKNNCDVIIPKDQVCCGLPQYAYGDFESAKANARKTIESFLDRKPDAVLTACASCGSMLRDEYLKLFADEPGYLPRVKEFCAKVFEFSEFVEDQIKLDESKLKAHTPVKVTYHDPCHMARHLKITSQPRQVLKSIPRLQFVEMNEANRCCGASGLVQAFYHQLSTDITRQKTQNIVDSGAEVVATSCPACMLRIQGGLNFAGKQQTVVHVADLLAKAYED</sequence>
<dbReference type="InterPro" id="IPR017896">
    <property type="entry name" value="4Fe4S_Fe-S-bd"/>
</dbReference>
<dbReference type="KEGG" id="aacx:DEACI_0107"/>
<dbReference type="SUPFAM" id="SSF46548">
    <property type="entry name" value="alpha-helical ferredoxin"/>
    <property type="match status" value="1"/>
</dbReference>
<keyword evidence="5 6" id="KW-0411">Iron-sulfur</keyword>
<keyword evidence="2 6" id="KW-0479">Metal-binding</keyword>
<dbReference type="Pfam" id="PF13183">
    <property type="entry name" value="Fer4_8"/>
    <property type="match status" value="1"/>
</dbReference>
<keyword evidence="10" id="KW-1185">Reference proteome</keyword>
<keyword evidence="1 6" id="KW-0004">4Fe-4S</keyword>
<keyword evidence="4 6" id="KW-0408">Iron</keyword>
<dbReference type="AlphaFoldDB" id="A0A8S0WKM8"/>
<evidence type="ECO:0000259" key="7">
    <source>
        <dbReference type="PROSITE" id="PS51379"/>
    </source>
</evidence>
<dbReference type="PANTHER" id="PTHR32479:SF20">
    <property type="entry name" value="GLYCOLATE OXIDASE IRON-SULFUR SUBUNIT"/>
    <property type="match status" value="1"/>
</dbReference>
<dbReference type="Proteomes" id="UP001071230">
    <property type="component" value="Unassembled WGS sequence"/>
</dbReference>
<dbReference type="InterPro" id="IPR012257">
    <property type="entry name" value="Glc_ox_4Fe-4S"/>
</dbReference>
<dbReference type="Proteomes" id="UP000836597">
    <property type="component" value="Chromosome"/>
</dbReference>